<dbReference type="Proteomes" id="UP000514509">
    <property type="component" value="Chromosome"/>
</dbReference>
<reference evidence="1 2" key="2">
    <citation type="submission" date="2020-08" db="EMBL/GenBank/DDBJ databases">
        <title>Adhaeribacter dokdonensis sp. nov., isolated from the rhizosphere of Elymus tsukushiensis, a plant native to the Dokdo Islands, Republic of Korea.</title>
        <authorList>
            <person name="Ghim S.Y."/>
        </authorList>
    </citation>
    <scope>NUCLEOTIDE SEQUENCE [LARGE SCALE GENOMIC DNA]</scope>
    <source>
        <strain evidence="1 2">KUDC8001</strain>
    </source>
</reference>
<dbReference type="RefSeq" id="WP_182412378.1">
    <property type="nucleotide sequence ID" value="NZ_CP055153.1"/>
</dbReference>
<organism evidence="1 2">
    <name type="scientific">Adhaeribacter radiodurans</name>
    <dbReference type="NCBI Taxonomy" id="2745197"/>
    <lineage>
        <taxon>Bacteria</taxon>
        <taxon>Pseudomonadati</taxon>
        <taxon>Bacteroidota</taxon>
        <taxon>Cytophagia</taxon>
        <taxon>Cytophagales</taxon>
        <taxon>Hymenobacteraceae</taxon>
        <taxon>Adhaeribacter</taxon>
    </lineage>
</organism>
<dbReference type="EMBL" id="CP055153">
    <property type="protein sequence ID" value="QMU29919.1"/>
    <property type="molecule type" value="Genomic_DNA"/>
</dbReference>
<gene>
    <name evidence="1" type="ORF">HUW48_18650</name>
</gene>
<name>A0A7L7LC11_9BACT</name>
<proteinExistence type="predicted"/>
<keyword evidence="2" id="KW-1185">Reference proteome</keyword>
<evidence type="ECO:0000313" key="2">
    <source>
        <dbReference type="Proteomes" id="UP000514509"/>
    </source>
</evidence>
<reference evidence="1 2" key="1">
    <citation type="submission" date="2020-06" db="EMBL/GenBank/DDBJ databases">
        <authorList>
            <person name="Hwang Y.J."/>
        </authorList>
    </citation>
    <scope>NUCLEOTIDE SEQUENCE [LARGE SCALE GENOMIC DNA]</scope>
    <source>
        <strain evidence="1 2">KUDC8001</strain>
    </source>
</reference>
<accession>A0A7L7LC11</accession>
<protein>
    <submittedName>
        <fullName evidence="1">Uncharacterized protein</fullName>
    </submittedName>
</protein>
<dbReference type="KEGG" id="add:HUW48_18650"/>
<evidence type="ECO:0000313" key="1">
    <source>
        <dbReference type="EMBL" id="QMU29919.1"/>
    </source>
</evidence>
<sequence length="85" mass="9951">MLEYTLFHYLPLRSQVELLARQGTALAQRNHKGWNITLYELNNYFVERWEKSGLEIIGTFKKSASPLSILEPYLDNMEVQSFLDA</sequence>
<dbReference type="AlphaFoldDB" id="A0A7L7LC11"/>